<feature type="transmembrane region" description="Helical" evidence="2">
    <location>
        <begin position="330"/>
        <end position="361"/>
    </location>
</feature>
<gene>
    <name evidence="3" type="ORF">GCM10007977_035790</name>
</gene>
<organism evidence="3 4">
    <name type="scientific">Dactylosporangium sucinum</name>
    <dbReference type="NCBI Taxonomy" id="1424081"/>
    <lineage>
        <taxon>Bacteria</taxon>
        <taxon>Bacillati</taxon>
        <taxon>Actinomycetota</taxon>
        <taxon>Actinomycetes</taxon>
        <taxon>Micromonosporales</taxon>
        <taxon>Micromonosporaceae</taxon>
        <taxon>Dactylosporangium</taxon>
    </lineage>
</organism>
<dbReference type="RefSeq" id="WP_229835332.1">
    <property type="nucleotide sequence ID" value="NZ_BMPI01000015.1"/>
</dbReference>
<feature type="transmembrane region" description="Helical" evidence="2">
    <location>
        <begin position="468"/>
        <end position="489"/>
    </location>
</feature>
<feature type="region of interest" description="Disordered" evidence="1">
    <location>
        <begin position="219"/>
        <end position="240"/>
    </location>
</feature>
<sequence>MDVTERRPRAGAMAGRALRAEWTKLRSVRGTWLALAAMAGLTLFLGLLSATLSRSDVNRGVLTVDQFHFVHRPLVGDGSVTARVTAQTDSGAWAKAGLMLKASDTSGAAYVALMVTPDHGVLLQADARTELRGGSGGAPRWLRLTRAGQSVTGAESADGVAWRDVGTVTVPGLPAEARAGVFVGSPPYVHFVQFPGEYRRYDPTIGAASFDHVAVSPSGPAAAWQDTDVTPADPRDPPPPLDGGLPNLPILPGASAWHDDGSVTVRGSGDIGRVGLGGIDIADLDRVKASLFGVQLGIIGAIALGALAMTSEHRSRTLDTTFAMQPRRSLVLAAKSVVLALVVLAAGLATGVVSFLVTQPLQETGGFGPPVYPSHSLTDPVVLRAIGGAAAYLALIAVFSLAVGTIVRRTAGAVIALLTLLVVIPVVVAGTSDAGDGWLRRFTPVAGTSILQTTQFPPGSNETVTGPWTGFAVLCGYTAAVLGAAFWLLRRRDP</sequence>
<dbReference type="AlphaFoldDB" id="A0A917TRD2"/>
<dbReference type="Proteomes" id="UP000642070">
    <property type="component" value="Unassembled WGS sequence"/>
</dbReference>
<reference evidence="3" key="1">
    <citation type="journal article" date="2014" name="Int. J. Syst. Evol. Microbiol.">
        <title>Complete genome sequence of Corynebacterium casei LMG S-19264T (=DSM 44701T), isolated from a smear-ripened cheese.</title>
        <authorList>
            <consortium name="US DOE Joint Genome Institute (JGI-PGF)"/>
            <person name="Walter F."/>
            <person name="Albersmeier A."/>
            <person name="Kalinowski J."/>
            <person name="Ruckert C."/>
        </authorList>
    </citation>
    <scope>NUCLEOTIDE SEQUENCE</scope>
    <source>
        <strain evidence="3">JCM 19831</strain>
    </source>
</reference>
<dbReference type="EMBL" id="BMPI01000015">
    <property type="protein sequence ID" value="GGM31383.1"/>
    <property type="molecule type" value="Genomic_DNA"/>
</dbReference>
<accession>A0A917TRD2</accession>
<feature type="transmembrane region" description="Helical" evidence="2">
    <location>
        <begin position="381"/>
        <end position="403"/>
    </location>
</feature>
<keyword evidence="2" id="KW-0812">Transmembrane</keyword>
<evidence type="ECO:0000256" key="1">
    <source>
        <dbReference type="SAM" id="MobiDB-lite"/>
    </source>
</evidence>
<dbReference type="Gene3D" id="2.60.120.200">
    <property type="match status" value="1"/>
</dbReference>
<feature type="transmembrane region" description="Helical" evidence="2">
    <location>
        <begin position="410"/>
        <end position="430"/>
    </location>
</feature>
<name>A0A917TRD2_9ACTN</name>
<comment type="caution">
    <text evidence="3">The sequence shown here is derived from an EMBL/GenBank/DDBJ whole genome shotgun (WGS) entry which is preliminary data.</text>
</comment>
<keyword evidence="4" id="KW-1185">Reference proteome</keyword>
<evidence type="ECO:0000313" key="4">
    <source>
        <dbReference type="Proteomes" id="UP000642070"/>
    </source>
</evidence>
<reference evidence="3" key="2">
    <citation type="submission" date="2020-09" db="EMBL/GenBank/DDBJ databases">
        <authorList>
            <person name="Sun Q."/>
            <person name="Ohkuma M."/>
        </authorList>
    </citation>
    <scope>NUCLEOTIDE SEQUENCE</scope>
    <source>
        <strain evidence="3">JCM 19831</strain>
    </source>
</reference>
<keyword evidence="2" id="KW-1133">Transmembrane helix</keyword>
<proteinExistence type="predicted"/>
<keyword evidence="2" id="KW-0472">Membrane</keyword>
<evidence type="ECO:0000313" key="3">
    <source>
        <dbReference type="EMBL" id="GGM31383.1"/>
    </source>
</evidence>
<evidence type="ECO:0000256" key="2">
    <source>
        <dbReference type="SAM" id="Phobius"/>
    </source>
</evidence>
<protein>
    <submittedName>
        <fullName evidence="3">Uncharacterized protein</fullName>
    </submittedName>
</protein>
<feature type="transmembrane region" description="Helical" evidence="2">
    <location>
        <begin position="289"/>
        <end position="309"/>
    </location>
</feature>
<feature type="transmembrane region" description="Helical" evidence="2">
    <location>
        <begin position="32"/>
        <end position="52"/>
    </location>
</feature>
<dbReference type="PANTHER" id="PTHR43471">
    <property type="entry name" value="ABC TRANSPORTER PERMEASE"/>
    <property type="match status" value="1"/>
</dbReference>